<comment type="caution">
    <text evidence="2">The sequence shown here is derived from an EMBL/GenBank/DDBJ whole genome shotgun (WGS) entry which is preliminary data.</text>
</comment>
<organism evidence="2 3">
    <name type="scientific">Microcoleus anatoxicus PTRS2</name>
    <dbReference type="NCBI Taxonomy" id="2705321"/>
    <lineage>
        <taxon>Bacteria</taxon>
        <taxon>Bacillati</taxon>
        <taxon>Cyanobacteriota</taxon>
        <taxon>Cyanophyceae</taxon>
        <taxon>Oscillatoriophycideae</taxon>
        <taxon>Oscillatoriales</taxon>
        <taxon>Microcoleaceae</taxon>
        <taxon>Microcoleus</taxon>
        <taxon>Microcoleus anatoxicus</taxon>
    </lineage>
</organism>
<dbReference type="Pfam" id="PF05685">
    <property type="entry name" value="Uma2"/>
    <property type="match status" value="1"/>
</dbReference>
<keyword evidence="2" id="KW-0378">Hydrolase</keyword>
<evidence type="ECO:0000313" key="3">
    <source>
        <dbReference type="Proteomes" id="UP001384579"/>
    </source>
</evidence>
<evidence type="ECO:0000313" key="2">
    <source>
        <dbReference type="EMBL" id="MEK0186919.1"/>
    </source>
</evidence>
<gene>
    <name evidence="2" type="ORF">WMG39_18985</name>
</gene>
<protein>
    <submittedName>
        <fullName evidence="2">Uma2 family endonuclease</fullName>
    </submittedName>
</protein>
<reference evidence="2 3" key="1">
    <citation type="journal article" date="2020" name="Harmful Algae">
        <title>Molecular and morphological characterization of a novel dihydroanatoxin-a producing Microcoleus species (cyanobacteria) from the Russian River, California, USA.</title>
        <authorList>
            <person name="Conklin K.Y."/>
            <person name="Stancheva R."/>
            <person name="Otten T.G."/>
            <person name="Fadness R."/>
            <person name="Boyer G.L."/>
            <person name="Read B."/>
            <person name="Zhang X."/>
            <person name="Sheath R.G."/>
        </authorList>
    </citation>
    <scope>NUCLEOTIDE SEQUENCE [LARGE SCALE GENOMIC DNA]</scope>
    <source>
        <strain evidence="2 3">PTRS2</strain>
    </source>
</reference>
<keyword evidence="2" id="KW-0255">Endonuclease</keyword>
<keyword evidence="2" id="KW-0540">Nuclease</keyword>
<proteinExistence type="predicted"/>
<evidence type="ECO:0000259" key="1">
    <source>
        <dbReference type="Pfam" id="PF05685"/>
    </source>
</evidence>
<dbReference type="PANTHER" id="PTHR47152:SF4">
    <property type="entry name" value="SLR0445 PROTEIN"/>
    <property type="match status" value="1"/>
</dbReference>
<name>A0ABU8YR57_9CYAN</name>
<accession>A0ABU8YR57</accession>
<dbReference type="GO" id="GO:0004519">
    <property type="term" value="F:endonuclease activity"/>
    <property type="evidence" value="ECO:0007669"/>
    <property type="project" value="UniProtKB-KW"/>
</dbReference>
<feature type="domain" description="Putative restriction endonuclease" evidence="1">
    <location>
        <begin position="19"/>
        <end position="155"/>
    </location>
</feature>
<dbReference type="PANTHER" id="PTHR47152">
    <property type="entry name" value="SLR2084 PROTEIN-RELATED"/>
    <property type="match status" value="1"/>
</dbReference>
<dbReference type="EMBL" id="JBBLXS010000277">
    <property type="protein sequence ID" value="MEK0186919.1"/>
    <property type="molecule type" value="Genomic_DNA"/>
</dbReference>
<keyword evidence="3" id="KW-1185">Reference proteome</keyword>
<sequence length="190" mass="21498">MQTQELPTDQRLVCSGTSWQQFKSIQAGFSDSPGIRLFYYRGTLEIVSTSPEYEIFKSIIGYLITTFLIRKGIKFFPTGSMTQEGEEVSAQADESYCLEKLKSIPDISVEIVFTSGGKSKLSRYRALGVQEVWFWEDGLFTLYNLGAEGYDRINRSELVPELDFDLLTRCVLMNSIGDAAFEFERAIGQS</sequence>
<dbReference type="InterPro" id="IPR008538">
    <property type="entry name" value="Uma2"/>
</dbReference>
<dbReference type="Proteomes" id="UP001384579">
    <property type="component" value="Unassembled WGS sequence"/>
</dbReference>
<dbReference type="RefSeq" id="WP_340517919.1">
    <property type="nucleotide sequence ID" value="NZ_JBBLXS010000277.1"/>
</dbReference>